<dbReference type="InterPro" id="IPR002893">
    <property type="entry name" value="Znf_MYND"/>
</dbReference>
<dbReference type="OrthoDB" id="432528at2759"/>
<dbReference type="PROSITE" id="PS50865">
    <property type="entry name" value="ZF_MYND_2"/>
    <property type="match status" value="1"/>
</dbReference>
<keyword evidence="2 4" id="KW-0863">Zinc-finger</keyword>
<evidence type="ECO:0000313" key="7">
    <source>
        <dbReference type="Proteomes" id="UP000054248"/>
    </source>
</evidence>
<sequence>MSLDLKTLLWDVWSGTPDVKGDVTVPGPRAYACSWIADDKFYVSLGSAKRKDQGPNADYTYLDIWSFDLVSHKWTDEKFSGNGPCYRTQSAYTFNGAWGKAVVFGGYNARMLISDAEAGAMKMGTYFADTFAWCPRNKRWSQVITKGFPTYRSCAEMFTDPSTGKTYLFGGLMSTGYAPSQKPTQFKLFSDIWELVIDTPGSGFKESDFESADPRFSKLGPWVRCYHCGSVGRWLTCTGTCRQTPQAASFCGKECQKLAWPQHKTSCRKV</sequence>
<evidence type="ECO:0000256" key="3">
    <source>
        <dbReference type="ARBA" id="ARBA00022833"/>
    </source>
</evidence>
<dbReference type="Gene3D" id="6.10.140.2220">
    <property type="match status" value="1"/>
</dbReference>
<dbReference type="HOGENOM" id="CLU_912375_0_0_1"/>
<reference evidence="7" key="2">
    <citation type="submission" date="2015-01" db="EMBL/GenBank/DDBJ databases">
        <title>Evolutionary Origins and Diversification of the Mycorrhizal Mutualists.</title>
        <authorList>
            <consortium name="DOE Joint Genome Institute"/>
            <consortium name="Mycorrhizal Genomics Consortium"/>
            <person name="Kohler A."/>
            <person name="Kuo A."/>
            <person name="Nagy L.G."/>
            <person name="Floudas D."/>
            <person name="Copeland A."/>
            <person name="Barry K.W."/>
            <person name="Cichocki N."/>
            <person name="Veneault-Fourrey C."/>
            <person name="LaButti K."/>
            <person name="Lindquist E.A."/>
            <person name="Lipzen A."/>
            <person name="Lundell T."/>
            <person name="Morin E."/>
            <person name="Murat C."/>
            <person name="Riley R."/>
            <person name="Ohm R."/>
            <person name="Sun H."/>
            <person name="Tunlid A."/>
            <person name="Henrissat B."/>
            <person name="Grigoriev I.V."/>
            <person name="Hibbett D.S."/>
            <person name="Martin F."/>
        </authorList>
    </citation>
    <scope>NUCLEOTIDE SEQUENCE [LARGE SCALE GENOMIC DNA]</scope>
    <source>
        <strain evidence="7">MUT 4182</strain>
    </source>
</reference>
<evidence type="ECO:0000313" key="6">
    <source>
        <dbReference type="EMBL" id="KIO27406.1"/>
    </source>
</evidence>
<dbReference type="Gene3D" id="2.120.10.80">
    <property type="entry name" value="Kelch-type beta propeller"/>
    <property type="match status" value="1"/>
</dbReference>
<accession>A0A0C3QJR8</accession>
<name>A0A0C3QJR8_9AGAM</name>
<gene>
    <name evidence="6" type="ORF">M407DRAFT_7294</name>
</gene>
<dbReference type="SUPFAM" id="SSF50965">
    <property type="entry name" value="Galactose oxidase, central domain"/>
    <property type="match status" value="1"/>
</dbReference>
<proteinExistence type="predicted"/>
<dbReference type="InterPro" id="IPR015915">
    <property type="entry name" value="Kelch-typ_b-propeller"/>
</dbReference>
<evidence type="ECO:0000256" key="2">
    <source>
        <dbReference type="ARBA" id="ARBA00022771"/>
    </source>
</evidence>
<dbReference type="Pfam" id="PF24681">
    <property type="entry name" value="Kelch_KLHDC2_KLHL20_DRC7"/>
    <property type="match status" value="1"/>
</dbReference>
<evidence type="ECO:0000259" key="5">
    <source>
        <dbReference type="PROSITE" id="PS50865"/>
    </source>
</evidence>
<dbReference type="EMBL" id="KN823009">
    <property type="protein sequence ID" value="KIO27406.1"/>
    <property type="molecule type" value="Genomic_DNA"/>
</dbReference>
<protein>
    <recommendedName>
        <fullName evidence="5">MYND-type domain-containing protein</fullName>
    </recommendedName>
</protein>
<evidence type="ECO:0000256" key="1">
    <source>
        <dbReference type="ARBA" id="ARBA00022723"/>
    </source>
</evidence>
<organism evidence="6 7">
    <name type="scientific">Tulasnella calospora MUT 4182</name>
    <dbReference type="NCBI Taxonomy" id="1051891"/>
    <lineage>
        <taxon>Eukaryota</taxon>
        <taxon>Fungi</taxon>
        <taxon>Dikarya</taxon>
        <taxon>Basidiomycota</taxon>
        <taxon>Agaricomycotina</taxon>
        <taxon>Agaricomycetes</taxon>
        <taxon>Cantharellales</taxon>
        <taxon>Tulasnellaceae</taxon>
        <taxon>Tulasnella</taxon>
    </lineage>
</organism>
<dbReference type="Proteomes" id="UP000054248">
    <property type="component" value="Unassembled WGS sequence"/>
</dbReference>
<evidence type="ECO:0000256" key="4">
    <source>
        <dbReference type="PROSITE-ProRule" id="PRU00134"/>
    </source>
</evidence>
<feature type="domain" description="MYND-type" evidence="5">
    <location>
        <begin position="225"/>
        <end position="267"/>
    </location>
</feature>
<keyword evidence="7" id="KW-1185">Reference proteome</keyword>
<dbReference type="SUPFAM" id="SSF144232">
    <property type="entry name" value="HIT/MYND zinc finger-like"/>
    <property type="match status" value="1"/>
</dbReference>
<dbReference type="InterPro" id="IPR011043">
    <property type="entry name" value="Gal_Oxase/kelch_b-propeller"/>
</dbReference>
<dbReference type="GO" id="GO:0008270">
    <property type="term" value="F:zinc ion binding"/>
    <property type="evidence" value="ECO:0007669"/>
    <property type="project" value="UniProtKB-KW"/>
</dbReference>
<keyword evidence="3" id="KW-0862">Zinc</keyword>
<dbReference type="AlphaFoldDB" id="A0A0C3QJR8"/>
<reference evidence="6 7" key="1">
    <citation type="submission" date="2014-04" db="EMBL/GenBank/DDBJ databases">
        <authorList>
            <consortium name="DOE Joint Genome Institute"/>
            <person name="Kuo A."/>
            <person name="Girlanda M."/>
            <person name="Perotto S."/>
            <person name="Kohler A."/>
            <person name="Nagy L.G."/>
            <person name="Floudas D."/>
            <person name="Copeland A."/>
            <person name="Barry K.W."/>
            <person name="Cichocki N."/>
            <person name="Veneault-Fourrey C."/>
            <person name="LaButti K."/>
            <person name="Lindquist E.A."/>
            <person name="Lipzen A."/>
            <person name="Lundell T."/>
            <person name="Morin E."/>
            <person name="Murat C."/>
            <person name="Sun H."/>
            <person name="Tunlid A."/>
            <person name="Henrissat B."/>
            <person name="Grigoriev I.V."/>
            <person name="Hibbett D.S."/>
            <person name="Martin F."/>
            <person name="Nordberg H.P."/>
            <person name="Cantor M.N."/>
            <person name="Hua S.X."/>
        </authorList>
    </citation>
    <scope>NUCLEOTIDE SEQUENCE [LARGE SCALE GENOMIC DNA]</scope>
    <source>
        <strain evidence="6 7">MUT 4182</strain>
    </source>
</reference>
<keyword evidence="1" id="KW-0479">Metal-binding</keyword>